<proteinExistence type="predicted"/>
<dbReference type="AlphaFoldDB" id="A0AA35QWI7"/>
<feature type="transmembrane region" description="Helical" evidence="1">
    <location>
        <begin position="30"/>
        <end position="48"/>
    </location>
</feature>
<evidence type="ECO:0000313" key="2">
    <source>
        <dbReference type="EMBL" id="CAI7994828.1"/>
    </source>
</evidence>
<protein>
    <submittedName>
        <fullName evidence="2">Uncharacterized protein</fullName>
    </submittedName>
</protein>
<keyword evidence="3" id="KW-1185">Reference proteome</keyword>
<comment type="caution">
    <text evidence="2">The sequence shown here is derived from an EMBL/GenBank/DDBJ whole genome shotgun (WGS) entry which is preliminary data.</text>
</comment>
<sequence length="49" mass="5571">MSAEKLDDIQIKCFSQSDQHNCVGGERTGIVLWVSCYLCLLLCGYLWVM</sequence>
<dbReference type="Proteomes" id="UP001174909">
    <property type="component" value="Unassembled WGS sequence"/>
</dbReference>
<evidence type="ECO:0000256" key="1">
    <source>
        <dbReference type="SAM" id="Phobius"/>
    </source>
</evidence>
<reference evidence="2" key="1">
    <citation type="submission" date="2023-03" db="EMBL/GenBank/DDBJ databases">
        <authorList>
            <person name="Steffen K."/>
            <person name="Cardenas P."/>
        </authorList>
    </citation>
    <scope>NUCLEOTIDE SEQUENCE</scope>
</reference>
<dbReference type="EMBL" id="CASHTH010000231">
    <property type="protein sequence ID" value="CAI7994828.1"/>
    <property type="molecule type" value="Genomic_DNA"/>
</dbReference>
<keyword evidence="1" id="KW-0812">Transmembrane</keyword>
<name>A0AA35QWI7_GEOBA</name>
<evidence type="ECO:0000313" key="3">
    <source>
        <dbReference type="Proteomes" id="UP001174909"/>
    </source>
</evidence>
<keyword evidence="1" id="KW-0472">Membrane</keyword>
<accession>A0AA35QWI7</accession>
<organism evidence="2 3">
    <name type="scientific">Geodia barretti</name>
    <name type="common">Barrett's horny sponge</name>
    <dbReference type="NCBI Taxonomy" id="519541"/>
    <lineage>
        <taxon>Eukaryota</taxon>
        <taxon>Metazoa</taxon>
        <taxon>Porifera</taxon>
        <taxon>Demospongiae</taxon>
        <taxon>Heteroscleromorpha</taxon>
        <taxon>Tetractinellida</taxon>
        <taxon>Astrophorina</taxon>
        <taxon>Geodiidae</taxon>
        <taxon>Geodia</taxon>
    </lineage>
</organism>
<gene>
    <name evidence="2" type="ORF">GBAR_LOCUS1560</name>
</gene>
<keyword evidence="1" id="KW-1133">Transmembrane helix</keyword>